<dbReference type="Pfam" id="PF00240">
    <property type="entry name" value="ubiquitin"/>
    <property type="match status" value="1"/>
</dbReference>
<organism evidence="3 4">
    <name type="scientific">Tetracentron sinense</name>
    <name type="common">Spur-leaf</name>
    <dbReference type="NCBI Taxonomy" id="13715"/>
    <lineage>
        <taxon>Eukaryota</taxon>
        <taxon>Viridiplantae</taxon>
        <taxon>Streptophyta</taxon>
        <taxon>Embryophyta</taxon>
        <taxon>Tracheophyta</taxon>
        <taxon>Spermatophyta</taxon>
        <taxon>Magnoliopsida</taxon>
        <taxon>Trochodendrales</taxon>
        <taxon>Trochodendraceae</taxon>
        <taxon>Tetracentron</taxon>
    </lineage>
</organism>
<dbReference type="Gene3D" id="3.10.20.90">
    <property type="entry name" value="Phosphatidylinositol 3-kinase Catalytic Subunit, Chain A, domain 1"/>
    <property type="match status" value="1"/>
</dbReference>
<feature type="domain" description="Ubiquitin-like" evidence="2">
    <location>
        <begin position="165"/>
        <end position="233"/>
    </location>
</feature>
<keyword evidence="4" id="KW-1185">Reference proteome</keyword>
<dbReference type="OrthoDB" id="417450at2759"/>
<dbReference type="InterPro" id="IPR000626">
    <property type="entry name" value="Ubiquitin-like_dom"/>
</dbReference>
<evidence type="ECO:0000313" key="4">
    <source>
        <dbReference type="Proteomes" id="UP000655225"/>
    </source>
</evidence>
<protein>
    <recommendedName>
        <fullName evidence="2">Ubiquitin-like domain-containing protein</fullName>
    </recommendedName>
</protein>
<evidence type="ECO:0000259" key="2">
    <source>
        <dbReference type="PROSITE" id="PS50053"/>
    </source>
</evidence>
<dbReference type="InterPro" id="IPR019956">
    <property type="entry name" value="Ubiquitin_dom"/>
</dbReference>
<dbReference type="AlphaFoldDB" id="A0A834ZIH7"/>
<keyword evidence="1" id="KW-1017">Isopeptide bond</keyword>
<comment type="caution">
    <text evidence="3">The sequence shown here is derived from an EMBL/GenBank/DDBJ whole genome shotgun (WGS) entry which is preliminary data.</text>
</comment>
<dbReference type="SUPFAM" id="SSF54236">
    <property type="entry name" value="Ubiquitin-like"/>
    <property type="match status" value="1"/>
</dbReference>
<dbReference type="InterPro" id="IPR050158">
    <property type="entry name" value="Ubiquitin_ubiquitin-like"/>
</dbReference>
<dbReference type="PRINTS" id="PR00348">
    <property type="entry name" value="UBIQUITIN"/>
</dbReference>
<proteinExistence type="predicted"/>
<name>A0A834ZIH7_TETSI</name>
<dbReference type="PANTHER" id="PTHR10666">
    <property type="entry name" value="UBIQUITIN"/>
    <property type="match status" value="1"/>
</dbReference>
<accession>A0A834ZIH7</accession>
<dbReference type="EMBL" id="JABCRI010000004">
    <property type="protein sequence ID" value="KAF8407576.1"/>
    <property type="molecule type" value="Genomic_DNA"/>
</dbReference>
<evidence type="ECO:0000313" key="3">
    <source>
        <dbReference type="EMBL" id="KAF8407576.1"/>
    </source>
</evidence>
<dbReference type="PROSITE" id="PS50053">
    <property type="entry name" value="UBIQUITIN_2"/>
    <property type="match status" value="1"/>
</dbReference>
<dbReference type="SMART" id="SM00213">
    <property type="entry name" value="UBQ"/>
    <property type="match status" value="1"/>
</dbReference>
<reference evidence="3 4" key="1">
    <citation type="submission" date="2020-04" db="EMBL/GenBank/DDBJ databases">
        <title>Plant Genome Project.</title>
        <authorList>
            <person name="Zhang R.-G."/>
        </authorList>
    </citation>
    <scope>NUCLEOTIDE SEQUENCE [LARGE SCALE GENOMIC DNA]</scope>
    <source>
        <strain evidence="3">YNK0</strain>
        <tissue evidence="3">Leaf</tissue>
    </source>
</reference>
<dbReference type="InterPro" id="IPR029071">
    <property type="entry name" value="Ubiquitin-like_domsf"/>
</dbReference>
<gene>
    <name evidence="3" type="ORF">HHK36_006710</name>
</gene>
<dbReference type="GO" id="GO:0003729">
    <property type="term" value="F:mRNA binding"/>
    <property type="evidence" value="ECO:0007669"/>
    <property type="project" value="UniProtKB-ARBA"/>
</dbReference>
<sequence length="254" mass="27877">MLESPCTLGGIPHTYEGGRDPPRFVLQQKYKDKVPWNGSGAHIGIKTKKGRVGGSPTLLLLRWRCWRCLSGAVEHGGAMVAVGKLWKDQGGFGVELSSVPHGHEGVPFIGESHGDTPGICTRVGGCYSGQRGACRRRSGGAGMHCALKGGGCTAEGKSNGVELSMKLFIKMPQVGTIIELIVYRSNIINDLKDKVWDKMRIPSDRQIFIHVGRSLDDDQTLDFYNFQMNSTLHPPFVLDESILELKLFFKKPIN</sequence>
<dbReference type="Proteomes" id="UP000655225">
    <property type="component" value="Unassembled WGS sequence"/>
</dbReference>
<evidence type="ECO:0000256" key="1">
    <source>
        <dbReference type="ARBA" id="ARBA00022499"/>
    </source>
</evidence>